<accession>A0A1H6EA51</accession>
<protein>
    <submittedName>
        <fullName evidence="1">Uncharacterized protein</fullName>
    </submittedName>
</protein>
<proteinExistence type="predicted"/>
<keyword evidence="2" id="KW-1185">Reference proteome</keyword>
<reference evidence="1 2" key="1">
    <citation type="submission" date="2016-10" db="EMBL/GenBank/DDBJ databases">
        <authorList>
            <person name="de Groot N.N."/>
        </authorList>
    </citation>
    <scope>NUCLEOTIDE SEQUENCE [LARGE SCALE GENOMIC DNA]</scope>
    <source>
        <strain evidence="1 2">CGMCC 4.2023</strain>
    </source>
</reference>
<dbReference type="Proteomes" id="UP000236754">
    <property type="component" value="Unassembled WGS sequence"/>
</dbReference>
<name>A0A1H6EA51_9ACTN</name>
<evidence type="ECO:0000313" key="2">
    <source>
        <dbReference type="Proteomes" id="UP000236754"/>
    </source>
</evidence>
<dbReference type="EMBL" id="FNVU01000029">
    <property type="protein sequence ID" value="SEG93989.1"/>
    <property type="molecule type" value="Genomic_DNA"/>
</dbReference>
<sequence>MEHNIATCPDGGGGIYEDSGSATLVGTLVRINSPNDCAPAGGVPLCNG</sequence>
<evidence type="ECO:0000313" key="1">
    <source>
        <dbReference type="EMBL" id="SEG93989.1"/>
    </source>
</evidence>
<organism evidence="1 2">
    <name type="scientific">Actinacidiphila yanglinensis</name>
    <dbReference type="NCBI Taxonomy" id="310779"/>
    <lineage>
        <taxon>Bacteria</taxon>
        <taxon>Bacillati</taxon>
        <taxon>Actinomycetota</taxon>
        <taxon>Actinomycetes</taxon>
        <taxon>Kitasatosporales</taxon>
        <taxon>Streptomycetaceae</taxon>
        <taxon>Actinacidiphila</taxon>
    </lineage>
</organism>
<dbReference type="AlphaFoldDB" id="A0A1H6EA51"/>
<gene>
    <name evidence="1" type="ORF">SAMN05216223_1296</name>
</gene>